<feature type="compositionally biased region" description="Acidic residues" evidence="1">
    <location>
        <begin position="79"/>
        <end position="88"/>
    </location>
</feature>
<feature type="compositionally biased region" description="Low complexity" evidence="1">
    <location>
        <begin position="189"/>
        <end position="198"/>
    </location>
</feature>
<feature type="region of interest" description="Disordered" evidence="1">
    <location>
        <begin position="189"/>
        <end position="297"/>
    </location>
</feature>
<feature type="region of interest" description="Disordered" evidence="1">
    <location>
        <begin position="478"/>
        <end position="505"/>
    </location>
</feature>
<sequence>MGLFDFLKEKNETGKNEEVNDNNESINQSDTLESDMFLFDSDDESVNDQEKFRPKKKRRDDSLLTKLRYRFGTNKGLGDEDEEEEEKEEQSITQPTQLKANISDIEENAPNSSNFTQPTQLKPISEVVSTTQPTQLKPTSAIISATQPTQLKNVSIFYQEGEEEEQVDSNQTQPTQLKTMTTQITQIKTTITQPTQMKSIFDEEEEEGDDDDDDFLPVKTKTTQPTQMRPIFDEDEEEDDDFLPSKTKATQLKPVFSDDDDDEEDVILSKKTTQSKDENLFSSGDDIDNNKKESGKKTLDSEVITKEKDFLSDDSFNSDVSDFEIDLKPIEESIFKKPTHNNSHVVSVGTAIEQTETTEFETKLISKPNSIKKTITFSSSDDDEEDYDGNISAEKGDTKATTLAIKAHFAQQKYLSKIQLNGGANKLKLQKSSNGLDTDGLVEKLRREAAKQSRGSRVDLTGVDKLYEEVVLNNDNNKMDNNVAEIEGEDDEDEKEFDGDSDLELESSDISDLEEINENNDISEVIDNNADVVVVAAAAENTEAVVEEIVYGKRKNDILKTTIKSELKKKETIETASNESFISDVEEAEEIEIKSLNVSDSDDNNNDHTSEISIENPQKKEKNLTIKSIENKPEKFNPFVAQEAEESDSDEERLGISKNKTLNKEGEEEYVDNEVHTSDEEMMDDNSDVEDNEELLRDLNREQRANDEEVLEKQIQDTLKGKKRGDRDEFGVADDYDDYDLEEDEEYLAYKKRQIMIDAQVAKRMNKSSKNKMNVLEGLNTRIVLPESKIDVLDKMTISSTLSFLGSTVEEEMKEQKQERIQEQIEKVGTIDQVSISEIKERLQKKEVEENVDNENDSNVLESDDSDSDSDSGYNTLSFFKKANNFIKKKPAENENMKFRIGAKTYTKNYVKTNNMVKSAAERVAVNNKSFANSQQTKKEVPFLGNKRKLEYKPKGFNKDFKRHKYSQNSFKKKNQK</sequence>
<dbReference type="Pfam" id="PF09444">
    <property type="entry name" value="MRC1"/>
    <property type="match status" value="1"/>
</dbReference>
<feature type="compositionally biased region" description="Acidic residues" evidence="1">
    <location>
        <begin position="680"/>
        <end position="690"/>
    </location>
</feature>
<feature type="compositionally biased region" description="Basic and acidic residues" evidence="1">
    <location>
        <begin position="1"/>
        <end position="18"/>
    </location>
</feature>
<evidence type="ECO:0000259" key="2">
    <source>
        <dbReference type="Pfam" id="PF09444"/>
    </source>
</evidence>
<keyword evidence="4" id="KW-1185">Reference proteome</keyword>
<dbReference type="InterPro" id="IPR018564">
    <property type="entry name" value="Repl_chkpnt_MRC1_dom"/>
</dbReference>
<feature type="region of interest" description="Disordered" evidence="1">
    <location>
        <begin position="595"/>
        <end position="690"/>
    </location>
</feature>
<accession>A0A1B7TCH0</accession>
<feature type="compositionally biased region" description="Basic and acidic residues" evidence="1">
    <location>
        <begin position="288"/>
        <end position="297"/>
    </location>
</feature>
<dbReference type="Proteomes" id="UP000092321">
    <property type="component" value="Unassembled WGS sequence"/>
</dbReference>
<feature type="compositionally biased region" description="Acidic residues" evidence="1">
    <location>
        <begin position="850"/>
        <end position="870"/>
    </location>
</feature>
<evidence type="ECO:0000313" key="3">
    <source>
        <dbReference type="EMBL" id="OBA26442.1"/>
    </source>
</evidence>
<organism evidence="3 4">
    <name type="scientific">Hanseniaspora valbyensis NRRL Y-1626</name>
    <dbReference type="NCBI Taxonomy" id="766949"/>
    <lineage>
        <taxon>Eukaryota</taxon>
        <taxon>Fungi</taxon>
        <taxon>Dikarya</taxon>
        <taxon>Ascomycota</taxon>
        <taxon>Saccharomycotina</taxon>
        <taxon>Saccharomycetes</taxon>
        <taxon>Saccharomycodales</taxon>
        <taxon>Saccharomycodaceae</taxon>
        <taxon>Hanseniaspora</taxon>
    </lineage>
</organism>
<gene>
    <name evidence="3" type="ORF">HANVADRAFT_2830</name>
</gene>
<dbReference type="OrthoDB" id="3973323at2759"/>
<dbReference type="EMBL" id="LXPE01000018">
    <property type="protein sequence ID" value="OBA26442.1"/>
    <property type="molecule type" value="Genomic_DNA"/>
</dbReference>
<feature type="region of interest" description="Disordered" evidence="1">
    <location>
        <begin position="375"/>
        <end position="394"/>
    </location>
</feature>
<comment type="caution">
    <text evidence="3">The sequence shown here is derived from an EMBL/GenBank/DDBJ whole genome shotgun (WGS) entry which is preliminary data.</text>
</comment>
<feature type="compositionally biased region" description="Acidic residues" evidence="1">
    <location>
        <begin position="257"/>
        <end position="266"/>
    </location>
</feature>
<feature type="compositionally biased region" description="Polar residues" evidence="1">
    <location>
        <begin position="22"/>
        <end position="31"/>
    </location>
</feature>
<feature type="compositionally biased region" description="Acidic residues" evidence="1">
    <location>
        <begin position="202"/>
        <end position="215"/>
    </location>
</feature>
<proteinExistence type="predicted"/>
<name>A0A1B7TCH0_9ASCO</name>
<evidence type="ECO:0000313" key="4">
    <source>
        <dbReference type="Proteomes" id="UP000092321"/>
    </source>
</evidence>
<feature type="compositionally biased region" description="Acidic residues" evidence="1">
    <location>
        <begin position="486"/>
        <end position="505"/>
    </location>
</feature>
<evidence type="ECO:0000256" key="1">
    <source>
        <dbReference type="SAM" id="MobiDB-lite"/>
    </source>
</evidence>
<reference evidence="4" key="1">
    <citation type="journal article" date="2016" name="Proc. Natl. Acad. Sci. U.S.A.">
        <title>Comparative genomics of biotechnologically important yeasts.</title>
        <authorList>
            <person name="Riley R."/>
            <person name="Haridas S."/>
            <person name="Wolfe K.H."/>
            <person name="Lopes M.R."/>
            <person name="Hittinger C.T."/>
            <person name="Goeker M."/>
            <person name="Salamov A.A."/>
            <person name="Wisecaver J.H."/>
            <person name="Long T.M."/>
            <person name="Calvey C.H."/>
            <person name="Aerts A.L."/>
            <person name="Barry K.W."/>
            <person name="Choi C."/>
            <person name="Clum A."/>
            <person name="Coughlan A.Y."/>
            <person name="Deshpande S."/>
            <person name="Douglass A.P."/>
            <person name="Hanson S.J."/>
            <person name="Klenk H.-P."/>
            <person name="LaButti K.M."/>
            <person name="Lapidus A."/>
            <person name="Lindquist E.A."/>
            <person name="Lipzen A.M."/>
            <person name="Meier-Kolthoff J.P."/>
            <person name="Ohm R.A."/>
            <person name="Otillar R.P."/>
            <person name="Pangilinan J.L."/>
            <person name="Peng Y."/>
            <person name="Rokas A."/>
            <person name="Rosa C.A."/>
            <person name="Scheuner C."/>
            <person name="Sibirny A.A."/>
            <person name="Slot J.C."/>
            <person name="Stielow J.B."/>
            <person name="Sun H."/>
            <person name="Kurtzman C.P."/>
            <person name="Blackwell M."/>
            <person name="Grigoriev I.V."/>
            <person name="Jeffries T.W."/>
        </authorList>
    </citation>
    <scope>NUCLEOTIDE SEQUENCE [LARGE SCALE GENOMIC DNA]</scope>
    <source>
        <strain evidence="4">NRRL Y-1626</strain>
    </source>
</reference>
<feature type="compositionally biased region" description="Basic residues" evidence="1">
    <location>
        <begin position="961"/>
        <end position="977"/>
    </location>
</feature>
<feature type="compositionally biased region" description="Acidic residues" evidence="1">
    <location>
        <begin position="233"/>
        <end position="242"/>
    </location>
</feature>
<dbReference type="AlphaFoldDB" id="A0A1B7TCH0"/>
<feature type="compositionally biased region" description="Polar residues" evidence="1">
    <location>
        <begin position="91"/>
        <end position="100"/>
    </location>
</feature>
<feature type="region of interest" description="Disordered" evidence="1">
    <location>
        <begin position="954"/>
        <end position="977"/>
    </location>
</feature>
<protein>
    <recommendedName>
        <fullName evidence="2">DNA replication checkpoint mediator MRC1 domain-containing protein</fullName>
    </recommendedName>
</protein>
<feature type="region of interest" description="Disordered" evidence="1">
    <location>
        <begin position="1"/>
        <end position="100"/>
    </location>
</feature>
<feature type="domain" description="DNA replication checkpoint mediator MRC1" evidence="2">
    <location>
        <begin position="635"/>
        <end position="770"/>
    </location>
</feature>
<feature type="region of interest" description="Disordered" evidence="1">
    <location>
        <begin position="847"/>
        <end position="872"/>
    </location>
</feature>
<feature type="compositionally biased region" description="Basic and acidic residues" evidence="1">
    <location>
        <begin position="617"/>
        <end position="635"/>
    </location>
</feature>